<dbReference type="EMBL" id="JABEZX010000009">
    <property type="protein sequence ID" value="MBA0565169.1"/>
    <property type="molecule type" value="Genomic_DNA"/>
</dbReference>
<sequence>MKKGVQLAKRLSPSLSTILNLNASTHSLLSSSPWWSASQHRGVKVNAIHDESTRYLFAFCALKDRFSMFYSIRGSPRGKGDLKLGPTLLSRGIVESEHKQRGRGGALMQ</sequence>
<evidence type="ECO:0000313" key="1">
    <source>
        <dbReference type="EMBL" id="MBA0565169.1"/>
    </source>
</evidence>
<dbReference type="Proteomes" id="UP000593572">
    <property type="component" value="Unassembled WGS sequence"/>
</dbReference>
<comment type="caution">
    <text evidence="1">The sequence shown here is derived from an EMBL/GenBank/DDBJ whole genome shotgun (WGS) entry which is preliminary data.</text>
</comment>
<keyword evidence="2" id="KW-1185">Reference proteome</keyword>
<accession>A0A7J8MKC1</accession>
<protein>
    <submittedName>
        <fullName evidence="1">Uncharacterized protein</fullName>
    </submittedName>
</protein>
<organism evidence="1 2">
    <name type="scientific">Gossypium lobatum</name>
    <dbReference type="NCBI Taxonomy" id="34289"/>
    <lineage>
        <taxon>Eukaryota</taxon>
        <taxon>Viridiplantae</taxon>
        <taxon>Streptophyta</taxon>
        <taxon>Embryophyta</taxon>
        <taxon>Tracheophyta</taxon>
        <taxon>Spermatophyta</taxon>
        <taxon>Magnoliopsida</taxon>
        <taxon>eudicotyledons</taxon>
        <taxon>Gunneridae</taxon>
        <taxon>Pentapetalae</taxon>
        <taxon>rosids</taxon>
        <taxon>malvids</taxon>
        <taxon>Malvales</taxon>
        <taxon>Malvaceae</taxon>
        <taxon>Malvoideae</taxon>
        <taxon>Gossypium</taxon>
    </lineage>
</organism>
<gene>
    <name evidence="1" type="ORF">Golob_010060</name>
</gene>
<reference evidence="1 2" key="1">
    <citation type="journal article" date="2019" name="Genome Biol. Evol.">
        <title>Insights into the evolution of the New World diploid cottons (Gossypium, subgenus Houzingenia) based on genome sequencing.</title>
        <authorList>
            <person name="Grover C.E."/>
            <person name="Arick M.A. 2nd"/>
            <person name="Thrash A."/>
            <person name="Conover J.L."/>
            <person name="Sanders W.S."/>
            <person name="Peterson D.G."/>
            <person name="Frelichowski J.E."/>
            <person name="Scheffler J.A."/>
            <person name="Scheffler B.E."/>
            <person name="Wendel J.F."/>
        </authorList>
    </citation>
    <scope>NUCLEOTIDE SEQUENCE [LARGE SCALE GENOMIC DNA]</scope>
    <source>
        <strain evidence="1">157</strain>
        <tissue evidence="1">Leaf</tissue>
    </source>
</reference>
<name>A0A7J8MKC1_9ROSI</name>
<feature type="non-terminal residue" evidence="1">
    <location>
        <position position="1"/>
    </location>
</feature>
<evidence type="ECO:0000313" key="2">
    <source>
        <dbReference type="Proteomes" id="UP000593572"/>
    </source>
</evidence>
<proteinExistence type="predicted"/>
<dbReference type="AlphaFoldDB" id="A0A7J8MKC1"/>